<dbReference type="PANTHER" id="PTHR13683">
    <property type="entry name" value="ASPARTYL PROTEASES"/>
    <property type="match status" value="1"/>
</dbReference>
<feature type="signal peptide" evidence="11">
    <location>
        <begin position="1"/>
        <end position="18"/>
    </location>
</feature>
<dbReference type="GO" id="GO:0016020">
    <property type="term" value="C:membrane"/>
    <property type="evidence" value="ECO:0007669"/>
    <property type="project" value="UniProtKB-SubCell"/>
</dbReference>
<dbReference type="GO" id="GO:0006508">
    <property type="term" value="P:proteolysis"/>
    <property type="evidence" value="ECO:0007669"/>
    <property type="project" value="UniProtKB-KW"/>
</dbReference>
<evidence type="ECO:0000256" key="9">
    <source>
        <dbReference type="SAM" id="MobiDB-lite"/>
    </source>
</evidence>
<proteinExistence type="inferred from homology"/>
<evidence type="ECO:0000256" key="7">
    <source>
        <dbReference type="ARBA" id="ARBA00022989"/>
    </source>
</evidence>
<accession>A0A7S1ZJ85</accession>
<evidence type="ECO:0000256" key="4">
    <source>
        <dbReference type="ARBA" id="ARBA00022692"/>
    </source>
</evidence>
<dbReference type="AlphaFoldDB" id="A0A7S1ZJ85"/>
<comment type="subcellular location">
    <subcellularLocation>
        <location evidence="1">Membrane</location>
    </subcellularLocation>
</comment>
<dbReference type="InterPro" id="IPR032861">
    <property type="entry name" value="TAXi_N"/>
</dbReference>
<reference evidence="13" key="1">
    <citation type="submission" date="2021-01" db="EMBL/GenBank/DDBJ databases">
        <authorList>
            <person name="Corre E."/>
            <person name="Pelletier E."/>
            <person name="Niang G."/>
            <person name="Scheremetjew M."/>
            <person name="Finn R."/>
            <person name="Kale V."/>
            <person name="Holt S."/>
            <person name="Cochrane G."/>
            <person name="Meng A."/>
            <person name="Brown T."/>
            <person name="Cohen L."/>
        </authorList>
    </citation>
    <scope>NUCLEOTIDE SEQUENCE</scope>
    <source>
        <strain evidence="13">Pop2</strain>
    </source>
</reference>
<feature type="region of interest" description="Disordered" evidence="9">
    <location>
        <begin position="598"/>
        <end position="618"/>
    </location>
</feature>
<evidence type="ECO:0000256" key="8">
    <source>
        <dbReference type="ARBA" id="ARBA00023136"/>
    </source>
</evidence>
<keyword evidence="3" id="KW-0645">Protease</keyword>
<dbReference type="GO" id="GO:0004190">
    <property type="term" value="F:aspartic-type endopeptidase activity"/>
    <property type="evidence" value="ECO:0007669"/>
    <property type="project" value="InterPro"/>
</dbReference>
<keyword evidence="7 10" id="KW-1133">Transmembrane helix</keyword>
<name>A0A7S1ZJ85_9STRA</name>
<protein>
    <recommendedName>
        <fullName evidence="12">Peptidase A1 domain-containing protein</fullName>
    </recommendedName>
</protein>
<dbReference type="InterPro" id="IPR021109">
    <property type="entry name" value="Peptidase_aspartic_dom_sf"/>
</dbReference>
<evidence type="ECO:0000313" key="13">
    <source>
        <dbReference type="EMBL" id="CAD9340558.1"/>
    </source>
</evidence>
<dbReference type="PROSITE" id="PS51767">
    <property type="entry name" value="PEPTIDASE_A1"/>
    <property type="match status" value="1"/>
</dbReference>
<evidence type="ECO:0000256" key="10">
    <source>
        <dbReference type="SAM" id="Phobius"/>
    </source>
</evidence>
<dbReference type="Pfam" id="PF14543">
    <property type="entry name" value="TAXi_N"/>
    <property type="match status" value="1"/>
</dbReference>
<feature type="transmembrane region" description="Helical" evidence="10">
    <location>
        <begin position="561"/>
        <end position="582"/>
    </location>
</feature>
<evidence type="ECO:0000259" key="12">
    <source>
        <dbReference type="PROSITE" id="PS51767"/>
    </source>
</evidence>
<dbReference type="InterPro" id="IPR033121">
    <property type="entry name" value="PEPTIDASE_A1"/>
</dbReference>
<sequence length="640" mass="71152">MLLLKKTSVLLLVTGATASSTSSLRPKQNKGASTLTLPLLKHHDVVERRRRELRDAGIDEEVDENPQYRRKAFYETEPQITQLFQGYGTHYVDLYIGTPPQRQTLIIDTADDLTAFPCGECQDCGDADAHTNPAFDEYASRTFQRYNCKDCSGQCIHDPQNPDNPLEFCAFQADYGADGSFSAYKVKDLAYFGGPHDTALSPQNWEEGMSGAVPDQASAFTFRLTFGCKVTDTGLFQTQLANGIAGMGPSDTAIWNQMKWDSVVPDAGFSLCFAPHRQAPTKEGVGAGAITFGGTDLQLHKTPMVYAKDSRLTQTDSPKYGVQLRKVYLRRHGGESVEADSLDEVLFELRDINTTELNKGGVIIDSFTTGTYMRDILEEPFREQWNKIVDFEYTNDPLSLSAEEVAKLPTILIQIESADEQIVDVSDPYSVTGLAGELGEEDTPTDIVVAVPPQHYMLYNPNDDTYHASFRFLDDQFEGVILGANFLMGHDVHFDVDKKRIGFSESTCDYEDIVEDAINDYAEYQQKTLEEQETLAASATLGSTEASGRNEWNSKCGGWCFFGKFAAGTVAVVAAVGSVRLYRKYQLKQFRRDIRRNSVPGVPMPGMNERGEQWSPQDKLSNMPGRVVEHDMAPLPSRLT</sequence>
<dbReference type="SUPFAM" id="SSF50630">
    <property type="entry name" value="Acid proteases"/>
    <property type="match status" value="1"/>
</dbReference>
<evidence type="ECO:0000256" key="11">
    <source>
        <dbReference type="SAM" id="SignalP"/>
    </source>
</evidence>
<comment type="similarity">
    <text evidence="2">Belongs to the peptidase A1 family.</text>
</comment>
<dbReference type="Gene3D" id="2.40.70.10">
    <property type="entry name" value="Acid Proteases"/>
    <property type="match status" value="2"/>
</dbReference>
<keyword evidence="4 10" id="KW-0812">Transmembrane</keyword>
<keyword evidence="6" id="KW-0378">Hydrolase</keyword>
<feature type="domain" description="Peptidase A1" evidence="12">
    <location>
        <begin position="90"/>
        <end position="504"/>
    </location>
</feature>
<evidence type="ECO:0000256" key="5">
    <source>
        <dbReference type="ARBA" id="ARBA00022729"/>
    </source>
</evidence>
<keyword evidence="5 11" id="KW-0732">Signal</keyword>
<evidence type="ECO:0000256" key="2">
    <source>
        <dbReference type="ARBA" id="ARBA00007447"/>
    </source>
</evidence>
<dbReference type="InterPro" id="IPR001461">
    <property type="entry name" value="Aspartic_peptidase_A1"/>
</dbReference>
<evidence type="ECO:0000256" key="1">
    <source>
        <dbReference type="ARBA" id="ARBA00004370"/>
    </source>
</evidence>
<evidence type="ECO:0000256" key="3">
    <source>
        <dbReference type="ARBA" id="ARBA00022670"/>
    </source>
</evidence>
<organism evidence="13">
    <name type="scientific">Ditylum brightwellii</name>
    <dbReference type="NCBI Taxonomy" id="49249"/>
    <lineage>
        <taxon>Eukaryota</taxon>
        <taxon>Sar</taxon>
        <taxon>Stramenopiles</taxon>
        <taxon>Ochrophyta</taxon>
        <taxon>Bacillariophyta</taxon>
        <taxon>Mediophyceae</taxon>
        <taxon>Lithodesmiophycidae</taxon>
        <taxon>Lithodesmiales</taxon>
        <taxon>Lithodesmiaceae</taxon>
        <taxon>Ditylum</taxon>
    </lineage>
</organism>
<gene>
    <name evidence="13" type="ORF">DBRI1063_LOCUS16331</name>
</gene>
<dbReference type="EMBL" id="HBGN01025497">
    <property type="protein sequence ID" value="CAD9340558.1"/>
    <property type="molecule type" value="Transcribed_RNA"/>
</dbReference>
<dbReference type="PANTHER" id="PTHR13683:SF375">
    <property type="entry name" value="PEPTIDASE A1 DOMAIN-CONTAINING PROTEIN"/>
    <property type="match status" value="1"/>
</dbReference>
<evidence type="ECO:0000256" key="6">
    <source>
        <dbReference type="ARBA" id="ARBA00022801"/>
    </source>
</evidence>
<keyword evidence="8 10" id="KW-0472">Membrane</keyword>
<feature type="chain" id="PRO_5031543372" description="Peptidase A1 domain-containing protein" evidence="11">
    <location>
        <begin position="19"/>
        <end position="640"/>
    </location>
</feature>